<evidence type="ECO:0000313" key="1">
    <source>
        <dbReference type="EMBL" id="HJD97553.1"/>
    </source>
</evidence>
<dbReference type="Proteomes" id="UP000698963">
    <property type="component" value="Unassembled WGS sequence"/>
</dbReference>
<organism evidence="1 2">
    <name type="scientific">Mailhella massiliensis</name>
    <dbReference type="NCBI Taxonomy" id="1903261"/>
    <lineage>
        <taxon>Bacteria</taxon>
        <taxon>Pseudomonadati</taxon>
        <taxon>Thermodesulfobacteriota</taxon>
        <taxon>Desulfovibrionia</taxon>
        <taxon>Desulfovibrionales</taxon>
        <taxon>Desulfovibrionaceae</taxon>
        <taxon>Mailhella</taxon>
    </lineage>
</organism>
<sequence length="122" mass="13667">MGKILQIRVGAWTYDEDEVLQAWPKLCALVWGELDRFGPVGMKHGVTELAEYLPDALRFADMDKETRAQLTPGVQKAADTLAAMRSALAAWDPRRANTLSDELEDALTELEKLAPEDLIRKK</sequence>
<dbReference type="RefSeq" id="WP_304122603.1">
    <property type="nucleotide sequence ID" value="NZ_DYZA01000159.1"/>
</dbReference>
<protein>
    <submittedName>
        <fullName evidence="1">Uncharacterized protein</fullName>
    </submittedName>
</protein>
<reference evidence="1" key="2">
    <citation type="submission" date="2021-09" db="EMBL/GenBank/DDBJ databases">
        <authorList>
            <person name="Gilroy R."/>
        </authorList>
    </citation>
    <scope>NUCLEOTIDE SEQUENCE</scope>
    <source>
        <strain evidence="1">ChiGjej2B2-19336</strain>
    </source>
</reference>
<name>A0A921AWR4_9BACT</name>
<reference evidence="1" key="1">
    <citation type="journal article" date="2021" name="PeerJ">
        <title>Extensive microbial diversity within the chicken gut microbiome revealed by metagenomics and culture.</title>
        <authorList>
            <person name="Gilroy R."/>
            <person name="Ravi A."/>
            <person name="Getino M."/>
            <person name="Pursley I."/>
            <person name="Horton D.L."/>
            <person name="Alikhan N.F."/>
            <person name="Baker D."/>
            <person name="Gharbi K."/>
            <person name="Hall N."/>
            <person name="Watson M."/>
            <person name="Adriaenssens E.M."/>
            <person name="Foster-Nyarko E."/>
            <person name="Jarju S."/>
            <person name="Secka A."/>
            <person name="Antonio M."/>
            <person name="Oren A."/>
            <person name="Chaudhuri R.R."/>
            <person name="La Ragione R."/>
            <person name="Hildebrand F."/>
            <person name="Pallen M.J."/>
        </authorList>
    </citation>
    <scope>NUCLEOTIDE SEQUENCE</scope>
    <source>
        <strain evidence="1">ChiGjej2B2-19336</strain>
    </source>
</reference>
<comment type="caution">
    <text evidence="1">The sequence shown here is derived from an EMBL/GenBank/DDBJ whole genome shotgun (WGS) entry which is preliminary data.</text>
</comment>
<dbReference type="EMBL" id="DYZA01000159">
    <property type="protein sequence ID" value="HJD97553.1"/>
    <property type="molecule type" value="Genomic_DNA"/>
</dbReference>
<dbReference type="AlphaFoldDB" id="A0A921AWR4"/>
<accession>A0A921AWR4</accession>
<proteinExistence type="predicted"/>
<evidence type="ECO:0000313" key="2">
    <source>
        <dbReference type="Proteomes" id="UP000698963"/>
    </source>
</evidence>
<gene>
    <name evidence="1" type="ORF">K8W16_07900</name>
</gene>